<evidence type="ECO:0000313" key="2">
    <source>
        <dbReference type="Proteomes" id="UP001600943"/>
    </source>
</evidence>
<dbReference type="EMBL" id="BAABYW010000001">
    <property type="protein sequence ID" value="GAA6407910.1"/>
    <property type="molecule type" value="Genomic_DNA"/>
</dbReference>
<reference evidence="1 2" key="1">
    <citation type="submission" date="2024-04" db="EMBL/GenBank/DDBJ databases">
        <title>Defined microbial consortia suppress multidrug-resistant proinflammatory Enterobacteriaceae via ecological control.</title>
        <authorList>
            <person name="Furuichi M."/>
            <person name="Kawaguchi T."/>
            <person name="Pust M."/>
            <person name="Yasuma K."/>
            <person name="Plichta D."/>
            <person name="Hasegawa N."/>
            <person name="Ohya T."/>
            <person name="Bhattarai S."/>
            <person name="Sasajima S."/>
            <person name="Aoto Y."/>
            <person name="Tuganbaev T."/>
            <person name="Yaginuma M."/>
            <person name="Ueda M."/>
            <person name="Okahashi N."/>
            <person name="Amafuji K."/>
            <person name="Kiridooshi Y."/>
            <person name="Sugita K."/>
            <person name="Strazar M."/>
            <person name="Skelly A."/>
            <person name="Suda W."/>
            <person name="Hattori M."/>
            <person name="Nakamoto N."/>
            <person name="Caballero S."/>
            <person name="Norman J."/>
            <person name="Olle B."/>
            <person name="Tanoue T."/>
            <person name="Arita M."/>
            <person name="Bucci V."/>
            <person name="Atarashi K."/>
            <person name="Xavier R."/>
            <person name="Honda K."/>
        </authorList>
    </citation>
    <scope>NUCLEOTIDE SEQUENCE [LARGE SCALE GENOMIC DNA]</scope>
    <source>
        <strain evidence="2">k04-0078-D8-1</strain>
    </source>
</reference>
<accession>A0ABQ0B8Y3</accession>
<protein>
    <submittedName>
        <fullName evidence="1">Glutathione synthetase ATP-binding domain-like superfamily protein</fullName>
    </submittedName>
</protein>
<gene>
    <name evidence="1" type="ORF">K040078D81_20270</name>
</gene>
<dbReference type="SUPFAM" id="SSF56059">
    <property type="entry name" value="Glutathione synthetase ATP-binding domain-like"/>
    <property type="match status" value="1"/>
</dbReference>
<evidence type="ECO:0000313" key="1">
    <source>
        <dbReference type="EMBL" id="GAA6407910.1"/>
    </source>
</evidence>
<sequence length="317" mass="36889">MNNIDYLVVSSTIDFSTDLVCYRLLKGNKKFYRINRDEFTKYKIIVDFQSKQLKISIGSESYIADFEKLKGIYYRAPVFLRTQSKNTLSVEEQLERSQWSSFLRNLILFENAVWINNPVDTYRAENKMYQLLMAKKCGMNIPDTHVTNSLDVIKEENLYIVKSLDTALFYDVEKRIELFTYSSVVSGRELKDYDLHAAPVFIQEFLNPKVDCRITYIMGKMFPFQILKRGEGVYGDWRFDKEKLEYIPFILPETEKQKILSMMSALNLNFGGIDLALVDGKYYFIEVNPTGEWGWLENSTGCEISKSIADALCLEGQ</sequence>
<name>A0ABQ0B8Y3_9FIRM</name>
<proteinExistence type="predicted"/>
<comment type="caution">
    <text evidence="1">The sequence shown here is derived from an EMBL/GenBank/DDBJ whole genome shotgun (WGS) entry which is preliminary data.</text>
</comment>
<dbReference type="Proteomes" id="UP001600943">
    <property type="component" value="Unassembled WGS sequence"/>
</dbReference>
<organism evidence="1 2">
    <name type="scientific">Blautia hominis</name>
    <dbReference type="NCBI Taxonomy" id="2025493"/>
    <lineage>
        <taxon>Bacteria</taxon>
        <taxon>Bacillati</taxon>
        <taxon>Bacillota</taxon>
        <taxon>Clostridia</taxon>
        <taxon>Lachnospirales</taxon>
        <taxon>Lachnospiraceae</taxon>
        <taxon>Blautia</taxon>
    </lineage>
</organism>
<dbReference type="Gene3D" id="3.30.470.20">
    <property type="entry name" value="ATP-grasp fold, B domain"/>
    <property type="match status" value="1"/>
</dbReference>
<dbReference type="PANTHER" id="PTHR21621:SF7">
    <property type="entry name" value="RIBOSOMAL PROTEIN BS6--L-GLUTAMATE LIGASE"/>
    <property type="match status" value="1"/>
</dbReference>
<keyword evidence="2" id="KW-1185">Reference proteome</keyword>
<dbReference type="PANTHER" id="PTHR21621">
    <property type="entry name" value="RIBOSOMAL PROTEIN S6 MODIFICATION PROTEIN"/>
    <property type="match status" value="1"/>
</dbReference>
<dbReference type="RefSeq" id="WP_390405062.1">
    <property type="nucleotide sequence ID" value="NZ_BAABYW010000001.1"/>
</dbReference>